<dbReference type="PANTHER" id="PTHR32295:SF175">
    <property type="entry name" value="PROTEIN IQ-DOMAIN 2"/>
    <property type="match status" value="1"/>
</dbReference>
<dbReference type="AlphaFoldDB" id="A0AAV8SPH5"/>
<dbReference type="EMBL" id="JAIWQS010000009">
    <property type="protein sequence ID" value="KAJ8754182.1"/>
    <property type="molecule type" value="Genomic_DNA"/>
</dbReference>
<evidence type="ECO:0000256" key="3">
    <source>
        <dbReference type="ARBA" id="ARBA00024378"/>
    </source>
</evidence>
<evidence type="ECO:0000313" key="7">
    <source>
        <dbReference type="Proteomes" id="UP001159364"/>
    </source>
</evidence>
<comment type="caution">
    <text evidence="6">The sequence shown here is derived from an EMBL/GenBank/DDBJ whole genome shotgun (WGS) entry which is preliminary data.</text>
</comment>
<keyword evidence="1" id="KW-0112">Calmodulin-binding</keyword>
<dbReference type="InterPro" id="IPR025064">
    <property type="entry name" value="DUF4005"/>
</dbReference>
<evidence type="ECO:0000256" key="4">
    <source>
        <dbReference type="SAM" id="MobiDB-lite"/>
    </source>
</evidence>
<comment type="subunit">
    <text evidence="3">Binds to multiple calmodulin (CaM) in the presence of Ca(2+) and CaM-like proteins.</text>
</comment>
<evidence type="ECO:0000256" key="1">
    <source>
        <dbReference type="ARBA" id="ARBA00022860"/>
    </source>
</evidence>
<dbReference type="SMART" id="SM00015">
    <property type="entry name" value="IQ"/>
    <property type="match status" value="1"/>
</dbReference>
<dbReference type="InterPro" id="IPR000048">
    <property type="entry name" value="IQ_motif_EF-hand-BS"/>
</dbReference>
<dbReference type="Gene3D" id="1.20.5.190">
    <property type="match status" value="1"/>
</dbReference>
<keyword evidence="7" id="KW-1185">Reference proteome</keyword>
<reference evidence="6 7" key="1">
    <citation type="submission" date="2021-09" db="EMBL/GenBank/DDBJ databases">
        <title>Genomic insights and catalytic innovation underlie evolution of tropane alkaloids biosynthesis.</title>
        <authorList>
            <person name="Wang Y.-J."/>
            <person name="Tian T."/>
            <person name="Huang J.-P."/>
            <person name="Huang S.-X."/>
        </authorList>
    </citation>
    <scope>NUCLEOTIDE SEQUENCE [LARGE SCALE GENOMIC DNA]</scope>
    <source>
        <strain evidence="6">KIB-2018</strain>
        <tissue evidence="6">Leaf</tissue>
    </source>
</reference>
<dbReference type="PANTHER" id="PTHR32295">
    <property type="entry name" value="IQ-DOMAIN 5-RELATED"/>
    <property type="match status" value="1"/>
</dbReference>
<accession>A0AAV8SPH5</accession>
<evidence type="ECO:0000313" key="6">
    <source>
        <dbReference type="EMBL" id="KAJ8754182.1"/>
    </source>
</evidence>
<feature type="region of interest" description="Disordered" evidence="4">
    <location>
        <begin position="320"/>
        <end position="375"/>
    </location>
</feature>
<feature type="region of interest" description="Disordered" evidence="4">
    <location>
        <begin position="1"/>
        <end position="62"/>
    </location>
</feature>
<name>A0AAV8SPH5_9ROSI</name>
<evidence type="ECO:0000259" key="5">
    <source>
        <dbReference type="Pfam" id="PF13178"/>
    </source>
</evidence>
<evidence type="ECO:0000256" key="2">
    <source>
        <dbReference type="ARBA" id="ARBA00024341"/>
    </source>
</evidence>
<protein>
    <recommendedName>
        <fullName evidence="5">DUF4005 domain-containing protein</fullName>
    </recommendedName>
</protein>
<dbReference type="Pfam" id="PF00612">
    <property type="entry name" value="IQ"/>
    <property type="match status" value="1"/>
</dbReference>
<feature type="compositionally biased region" description="Polar residues" evidence="4">
    <location>
        <begin position="320"/>
        <end position="340"/>
    </location>
</feature>
<gene>
    <name evidence="6" type="ORF">K2173_002081</name>
</gene>
<dbReference type="Pfam" id="PF13178">
    <property type="entry name" value="DUF4005"/>
    <property type="match status" value="1"/>
</dbReference>
<comment type="similarity">
    <text evidence="2">Belongs to the IQD family.</text>
</comment>
<feature type="domain" description="DUF4005" evidence="5">
    <location>
        <begin position="365"/>
        <end position="452"/>
    </location>
</feature>
<dbReference type="PROSITE" id="PS50096">
    <property type="entry name" value="IQ"/>
    <property type="match status" value="1"/>
</dbReference>
<organism evidence="6 7">
    <name type="scientific">Erythroxylum novogranatense</name>
    <dbReference type="NCBI Taxonomy" id="1862640"/>
    <lineage>
        <taxon>Eukaryota</taxon>
        <taxon>Viridiplantae</taxon>
        <taxon>Streptophyta</taxon>
        <taxon>Embryophyta</taxon>
        <taxon>Tracheophyta</taxon>
        <taxon>Spermatophyta</taxon>
        <taxon>Magnoliopsida</taxon>
        <taxon>eudicotyledons</taxon>
        <taxon>Gunneridae</taxon>
        <taxon>Pentapetalae</taxon>
        <taxon>rosids</taxon>
        <taxon>fabids</taxon>
        <taxon>Malpighiales</taxon>
        <taxon>Erythroxylaceae</taxon>
        <taxon>Erythroxylum</taxon>
    </lineage>
</organism>
<feature type="compositionally biased region" description="Polar residues" evidence="4">
    <location>
        <begin position="35"/>
        <end position="49"/>
    </location>
</feature>
<dbReference type="GO" id="GO:0005516">
    <property type="term" value="F:calmodulin binding"/>
    <property type="evidence" value="ECO:0007669"/>
    <property type="project" value="UniProtKB-KW"/>
</dbReference>
<feature type="compositionally biased region" description="Basic and acidic residues" evidence="4">
    <location>
        <begin position="18"/>
        <end position="28"/>
    </location>
</feature>
<proteinExistence type="inferred from homology"/>
<sequence length="474" mass="52977">MGKKGKWLSNIKKAFSSETKEKKDEKSNKLKKNYSPEQQQLDSNSTSLGNVAAPSPPAQSEEVKLIESTSEEGKYPYAAPGAMPATSESVFNLAQPTVEVLRIAKVHKFSGELNEEEAAIMIQTTFRGYLARRALRALRGLFRLKSLMEGPTVKRQAVNTLRCMQALARVQSQIHNRRIRMSEENQALQRQLLQKHAKELENLRMKEEWDDSLHSKEQIEANLLSKYEAAMRRERALAYAFSHQKTGKNPRRSANTMFMNPGNPTWGWSWFERWMAAHPWDGRSMADKEFNDHSSVKSASLSVGGEIMKSYARYQLNSDYLSPSESEKPSQTVNLHSPSTPLKPASTVARKWKSASPRSSTGGQDDDSRSMVSLQSRRHSIAGSVVQDNVSLASSSTVPSYMVPTESARAKSRLQSPLGLEKNGTTEREKVSAGPVKKRLSYPPSPARLRRHPGLPKIESNFTAQNTMIIGEGV</sequence>
<dbReference type="Proteomes" id="UP001159364">
    <property type="component" value="Linkage Group LG09"/>
</dbReference>
<feature type="region of interest" description="Disordered" evidence="4">
    <location>
        <begin position="405"/>
        <end position="454"/>
    </location>
</feature>